<dbReference type="Proteomes" id="UP000242310">
    <property type="component" value="Unassembled WGS sequence"/>
</dbReference>
<dbReference type="Pfam" id="PF08863">
    <property type="entry name" value="YolD"/>
    <property type="match status" value="1"/>
</dbReference>
<dbReference type="OrthoDB" id="2376882at2"/>
<protein>
    <submittedName>
        <fullName evidence="1">YolD-like protein</fullName>
    </submittedName>
</protein>
<dbReference type="InterPro" id="IPR014962">
    <property type="entry name" value="YolD"/>
</dbReference>
<evidence type="ECO:0000313" key="2">
    <source>
        <dbReference type="Proteomes" id="UP000242310"/>
    </source>
</evidence>
<proteinExistence type="predicted"/>
<gene>
    <name evidence="1" type="ORF">B0H94_12120</name>
</gene>
<dbReference type="PANTHER" id="PTHR40051:SF1">
    <property type="entry name" value="YOLD-LIKE FAMILY PROTEIN"/>
    <property type="match status" value="1"/>
</dbReference>
<dbReference type="PANTHER" id="PTHR40051">
    <property type="entry name" value="IG HYPOTHETICAL 15966"/>
    <property type="match status" value="1"/>
</dbReference>
<reference evidence="1 2" key="1">
    <citation type="submission" date="2018-03" db="EMBL/GenBank/DDBJ databases">
        <title>Genomic Encyclopedia of Type Strains, Phase III (KMG-III): the genomes of soil and plant-associated and newly described type strains.</title>
        <authorList>
            <person name="Whitman W."/>
        </authorList>
    </citation>
    <scope>NUCLEOTIDE SEQUENCE [LARGE SCALE GENOMIC DNA]</scope>
    <source>
        <strain evidence="1 2">CGMCC 1.07653</strain>
    </source>
</reference>
<evidence type="ECO:0000313" key="1">
    <source>
        <dbReference type="EMBL" id="PSL40855.1"/>
    </source>
</evidence>
<keyword evidence="2" id="KW-1185">Reference proteome</keyword>
<accession>A0A2P8H3R0</accession>
<dbReference type="AlphaFoldDB" id="A0A2P8H3R0"/>
<sequence length="116" mass="13486">MRPNKLTPNSNLRWSSSRMILPEHRKQHLKHRIEQEKMAPPSLDEQAWEAVGWKIEQAALSDQIIAWTYWESGCHHTVYGRLKTINQQGEVFHIADDSGEVIVIHFDCLVDLSVQE</sequence>
<organism evidence="1 2">
    <name type="scientific">Salsuginibacillus halophilus</name>
    <dbReference type="NCBI Taxonomy" id="517424"/>
    <lineage>
        <taxon>Bacteria</taxon>
        <taxon>Bacillati</taxon>
        <taxon>Bacillota</taxon>
        <taxon>Bacilli</taxon>
        <taxon>Bacillales</taxon>
        <taxon>Bacillaceae</taxon>
        <taxon>Salsuginibacillus</taxon>
    </lineage>
</organism>
<comment type="caution">
    <text evidence="1">The sequence shown here is derived from an EMBL/GenBank/DDBJ whole genome shotgun (WGS) entry which is preliminary data.</text>
</comment>
<dbReference type="EMBL" id="PYAV01000021">
    <property type="protein sequence ID" value="PSL40855.1"/>
    <property type="molecule type" value="Genomic_DNA"/>
</dbReference>
<name>A0A2P8H3R0_9BACI</name>
<dbReference type="RefSeq" id="WP_106590001.1">
    <property type="nucleotide sequence ID" value="NZ_PYAV01000021.1"/>
</dbReference>